<keyword evidence="3" id="KW-0520">NAD</keyword>
<dbReference type="InterPro" id="IPR050984">
    <property type="entry name" value="Gfo/Idh/MocA_domain"/>
</dbReference>
<dbReference type="InterPro" id="IPR055170">
    <property type="entry name" value="GFO_IDH_MocA-like_dom"/>
</dbReference>
<evidence type="ECO:0000313" key="6">
    <source>
        <dbReference type="EMBL" id="TYL53675.1"/>
    </source>
</evidence>
<dbReference type="GO" id="GO:0000166">
    <property type="term" value="F:nucleotide binding"/>
    <property type="evidence" value="ECO:0007669"/>
    <property type="project" value="InterPro"/>
</dbReference>
<comment type="caution">
    <text evidence="6">The sequence shown here is derived from an EMBL/GenBank/DDBJ whole genome shotgun (WGS) entry which is preliminary data.</text>
</comment>
<evidence type="ECO:0000256" key="3">
    <source>
        <dbReference type="ARBA" id="ARBA00023027"/>
    </source>
</evidence>
<name>A0A5S4VHV0_9MICO</name>
<organism evidence="6 7">
    <name type="scientific">Agromyces mariniharenae</name>
    <dbReference type="NCBI Taxonomy" id="2604423"/>
    <lineage>
        <taxon>Bacteria</taxon>
        <taxon>Bacillati</taxon>
        <taxon>Actinomycetota</taxon>
        <taxon>Actinomycetes</taxon>
        <taxon>Micrococcales</taxon>
        <taxon>Microbacteriaceae</taxon>
        <taxon>Agromyces</taxon>
    </lineage>
</organism>
<evidence type="ECO:0000256" key="2">
    <source>
        <dbReference type="ARBA" id="ARBA00023002"/>
    </source>
</evidence>
<dbReference type="GO" id="GO:0016491">
    <property type="term" value="F:oxidoreductase activity"/>
    <property type="evidence" value="ECO:0007669"/>
    <property type="project" value="UniProtKB-KW"/>
</dbReference>
<feature type="domain" description="Gfo/Idh/MocA-like oxidoreductase N-terminal" evidence="4">
    <location>
        <begin position="90"/>
        <end position="206"/>
    </location>
</feature>
<dbReference type="EMBL" id="VSSB01000001">
    <property type="protein sequence ID" value="TYL53675.1"/>
    <property type="molecule type" value="Genomic_DNA"/>
</dbReference>
<keyword evidence="2" id="KW-0560">Oxidoreductase</keyword>
<dbReference type="Gene3D" id="3.40.50.720">
    <property type="entry name" value="NAD(P)-binding Rossmann-like Domain"/>
    <property type="match status" value="1"/>
</dbReference>
<protein>
    <submittedName>
        <fullName evidence="6">Gfo/Idh/MocA family oxidoreductase</fullName>
    </submittedName>
</protein>
<evidence type="ECO:0000259" key="4">
    <source>
        <dbReference type="Pfam" id="PF01408"/>
    </source>
</evidence>
<dbReference type="InterPro" id="IPR000683">
    <property type="entry name" value="Gfo/Idh/MocA-like_OxRdtase_N"/>
</dbReference>
<keyword evidence="7" id="KW-1185">Reference proteome</keyword>
<dbReference type="Proteomes" id="UP000325243">
    <property type="component" value="Unassembled WGS sequence"/>
</dbReference>
<dbReference type="PANTHER" id="PTHR22604">
    <property type="entry name" value="OXIDOREDUCTASES"/>
    <property type="match status" value="1"/>
</dbReference>
<feature type="domain" description="GFO/IDH/MocA-like oxidoreductase" evidence="5">
    <location>
        <begin position="216"/>
        <end position="336"/>
    </location>
</feature>
<dbReference type="SUPFAM" id="SSF55347">
    <property type="entry name" value="Glyceraldehyde-3-phosphate dehydrogenase-like, C-terminal domain"/>
    <property type="match status" value="1"/>
</dbReference>
<reference evidence="6 7" key="1">
    <citation type="submission" date="2019-08" db="EMBL/GenBank/DDBJ databases">
        <authorList>
            <person name="Hu J."/>
        </authorList>
    </citation>
    <scope>NUCLEOTIDE SEQUENCE [LARGE SCALE GENOMIC DNA]</scope>
    <source>
        <strain evidence="6 7">NEAU-184</strain>
    </source>
</reference>
<dbReference type="PANTHER" id="PTHR22604:SF105">
    <property type="entry name" value="TRANS-1,2-DIHYDROBENZENE-1,2-DIOL DEHYDROGENASE"/>
    <property type="match status" value="1"/>
</dbReference>
<dbReference type="Pfam" id="PF22725">
    <property type="entry name" value="GFO_IDH_MocA_C3"/>
    <property type="match status" value="1"/>
</dbReference>
<evidence type="ECO:0000256" key="1">
    <source>
        <dbReference type="ARBA" id="ARBA00010928"/>
    </source>
</evidence>
<dbReference type="Pfam" id="PF01408">
    <property type="entry name" value="GFO_IDH_MocA"/>
    <property type="match status" value="1"/>
</dbReference>
<dbReference type="InterPro" id="IPR036291">
    <property type="entry name" value="NAD(P)-bd_dom_sf"/>
</dbReference>
<gene>
    <name evidence="6" type="ORF">FYC51_08465</name>
</gene>
<sequence>MPLPHRLGDGVAQAAHGALPLGRRGAVRDAHEGGGALRHASMLAPARLPARRVGRSDAGWLDPGLPDAGRLDAASVGSASVAAMENPPRIRVGIIGTGWMSDMIVPDFRALDAFELVAVAGRDGERTRAFAEARGIPHPGSVDDLFGRDDLDLVYIATTHDSHFELARRALERDLPVLLEKAFTMDAAEAEQLVALSHERGVFLMEAMWMRFNPAIRRVAALLAEGAIGEPRNLAATFGFVIPDPTHRLWDAEHGGGSALDQGVYPLALADLLFGPYASLAATGSRLGPDGAPTVVDGELAVLLGYADGRQATLATSLRSLLPCDAWIGGTAGRIRILPAFWATEGFVLERPVGGVELDREEVLIPKIGNGYVPMLEAVADALRDGRIEHELSSHAATLRIMRAVDAVLAAV</sequence>
<comment type="similarity">
    <text evidence="1">Belongs to the Gfo/Idh/MocA family.</text>
</comment>
<dbReference type="SUPFAM" id="SSF51735">
    <property type="entry name" value="NAD(P)-binding Rossmann-fold domains"/>
    <property type="match status" value="1"/>
</dbReference>
<evidence type="ECO:0000259" key="5">
    <source>
        <dbReference type="Pfam" id="PF22725"/>
    </source>
</evidence>
<proteinExistence type="inferred from homology"/>
<evidence type="ECO:0000313" key="7">
    <source>
        <dbReference type="Proteomes" id="UP000325243"/>
    </source>
</evidence>
<dbReference type="AlphaFoldDB" id="A0A5S4VHV0"/>
<accession>A0A5S4VHV0</accession>
<dbReference type="Gene3D" id="3.30.360.10">
    <property type="entry name" value="Dihydrodipicolinate Reductase, domain 2"/>
    <property type="match status" value="1"/>
</dbReference>